<dbReference type="EMBL" id="LN890553">
    <property type="protein sequence ID" value="CUS23897.1"/>
    <property type="molecule type" value="Genomic_DNA"/>
</dbReference>
<dbReference type="PANTHER" id="PTHR28139">
    <property type="entry name" value="UPF0768 PROTEIN YBL029C-A"/>
    <property type="match status" value="1"/>
</dbReference>
<proteinExistence type="predicted"/>
<evidence type="ECO:0000313" key="1">
    <source>
        <dbReference type="EMBL" id="CUS23897.1"/>
    </source>
</evidence>
<protein>
    <submittedName>
        <fullName evidence="1">LAQU0S12e02476g1_1</fullName>
    </submittedName>
</protein>
<dbReference type="AlphaFoldDB" id="A0A0P1KVJ6"/>
<accession>A0A0P1KVJ6</accession>
<keyword evidence="2" id="KW-1185">Reference proteome</keyword>
<reference evidence="2" key="1">
    <citation type="submission" date="2015-10" db="EMBL/GenBank/DDBJ databases">
        <authorList>
            <person name="Devillers H."/>
        </authorList>
    </citation>
    <scope>NUCLEOTIDE SEQUENCE [LARGE SCALE GENOMIC DNA]</scope>
</reference>
<organism evidence="1 2">
    <name type="scientific">Lachancea quebecensis</name>
    <dbReference type="NCBI Taxonomy" id="1654605"/>
    <lineage>
        <taxon>Eukaryota</taxon>
        <taxon>Fungi</taxon>
        <taxon>Dikarya</taxon>
        <taxon>Ascomycota</taxon>
        <taxon>Saccharomycotina</taxon>
        <taxon>Saccharomycetes</taxon>
        <taxon>Saccharomycetales</taxon>
        <taxon>Saccharomycetaceae</taxon>
        <taxon>Lachancea</taxon>
    </lineage>
</organism>
<dbReference type="Proteomes" id="UP000236544">
    <property type="component" value="Unassembled WGS sequence"/>
</dbReference>
<name>A0A0P1KVJ6_9SACH</name>
<dbReference type="PANTHER" id="PTHR28139:SF1">
    <property type="entry name" value="UPF0768 PROTEIN YBL029C-A"/>
    <property type="match status" value="1"/>
</dbReference>
<sequence length="96" mass="11353">MSFVPIICGKTDWDKEYAQTAQYSSLYCPNCHNYSVRPLKRKEFIAIWFIPVFPIFWGKQLVCPICNWRQDFKNDEQLQKVVHEQNNIRQAKTGGP</sequence>
<dbReference type="OrthoDB" id="5545479at2759"/>
<evidence type="ECO:0000313" key="2">
    <source>
        <dbReference type="Proteomes" id="UP000236544"/>
    </source>
</evidence>
<gene>
    <name evidence="1" type="ORF">LAQU0_S12e02476g</name>
</gene>